<evidence type="ECO:0000313" key="3">
    <source>
        <dbReference type="Proteomes" id="UP000009168"/>
    </source>
</evidence>
<dbReference type="InParanoid" id="I7M2Q7"/>
<dbReference type="RefSeq" id="XP_001021358.1">
    <property type="nucleotide sequence ID" value="XM_001021358.1"/>
</dbReference>
<protein>
    <submittedName>
        <fullName evidence="2">Uncharacterized protein</fullName>
    </submittedName>
</protein>
<reference evidence="3" key="1">
    <citation type="journal article" date="2006" name="PLoS Biol.">
        <title>Macronuclear genome sequence of the ciliate Tetrahymena thermophila, a model eukaryote.</title>
        <authorList>
            <person name="Eisen J.A."/>
            <person name="Coyne R.S."/>
            <person name="Wu M."/>
            <person name="Wu D."/>
            <person name="Thiagarajan M."/>
            <person name="Wortman J.R."/>
            <person name="Badger J.H."/>
            <person name="Ren Q."/>
            <person name="Amedeo P."/>
            <person name="Jones K.M."/>
            <person name="Tallon L.J."/>
            <person name="Delcher A.L."/>
            <person name="Salzberg S.L."/>
            <person name="Silva J.C."/>
            <person name="Haas B.J."/>
            <person name="Majoros W.H."/>
            <person name="Farzad M."/>
            <person name="Carlton J.M."/>
            <person name="Smith R.K. Jr."/>
            <person name="Garg J."/>
            <person name="Pearlman R.E."/>
            <person name="Karrer K.M."/>
            <person name="Sun L."/>
            <person name="Manning G."/>
            <person name="Elde N.C."/>
            <person name="Turkewitz A.P."/>
            <person name="Asai D.J."/>
            <person name="Wilkes D.E."/>
            <person name="Wang Y."/>
            <person name="Cai H."/>
            <person name="Collins K."/>
            <person name="Stewart B.A."/>
            <person name="Lee S.R."/>
            <person name="Wilamowska K."/>
            <person name="Weinberg Z."/>
            <person name="Ruzzo W.L."/>
            <person name="Wloga D."/>
            <person name="Gaertig J."/>
            <person name="Frankel J."/>
            <person name="Tsao C.-C."/>
            <person name="Gorovsky M.A."/>
            <person name="Keeling P.J."/>
            <person name="Waller R.F."/>
            <person name="Patron N.J."/>
            <person name="Cherry J.M."/>
            <person name="Stover N.A."/>
            <person name="Krieger C.J."/>
            <person name="del Toro C."/>
            <person name="Ryder H.F."/>
            <person name="Williamson S.C."/>
            <person name="Barbeau R.A."/>
            <person name="Hamilton E.P."/>
            <person name="Orias E."/>
        </authorList>
    </citation>
    <scope>NUCLEOTIDE SEQUENCE [LARGE SCALE GENOMIC DNA]</scope>
    <source>
        <strain evidence="3">SB210</strain>
    </source>
</reference>
<gene>
    <name evidence="2" type="ORF">TTHERM_00316660</name>
</gene>
<organism evidence="2 3">
    <name type="scientific">Tetrahymena thermophila (strain SB210)</name>
    <dbReference type="NCBI Taxonomy" id="312017"/>
    <lineage>
        <taxon>Eukaryota</taxon>
        <taxon>Sar</taxon>
        <taxon>Alveolata</taxon>
        <taxon>Ciliophora</taxon>
        <taxon>Intramacronucleata</taxon>
        <taxon>Oligohymenophorea</taxon>
        <taxon>Hymenostomatida</taxon>
        <taxon>Tetrahymenina</taxon>
        <taxon>Tetrahymenidae</taxon>
        <taxon>Tetrahymena</taxon>
    </lineage>
</organism>
<evidence type="ECO:0000256" key="1">
    <source>
        <dbReference type="SAM" id="MobiDB-lite"/>
    </source>
</evidence>
<feature type="region of interest" description="Disordered" evidence="1">
    <location>
        <begin position="383"/>
        <end position="405"/>
    </location>
</feature>
<sequence>MSIISSLKQEKKRSQSTRPRSNPRKLNINELQQQNSSIINQTTDQYPLLNQQEIQNNILSLVHEQPNRKIILSQKSQRRQFQNNNNNNLGNYYTNQSYQNQQQVDLQKYFSQLPSNQNELPLPFFPYNQEMNSNKDLCIENDSKYFNNYMNQNQLASALETPKFSINPIVSNERNNSNESEFDINEQNNIQFDLINIQEESPNQISLKDKLLNSRRNEFFSFGKQRSSLQLQQNQQKLSEENAQIRKNQDEEMLENEDFSNIKINNLNYFHQNPFHLRNQSSTQKYPSQFVLTDISLSQNNINEQQQIQDIMLKSTNYKTSKSAIPFKVKNIPKSINNQAKIQIANQLKLSASPINSYTFYNYIDKENCSVTLPKTDSFQTRNQSKTPIQASHSIQLNQSSSHKIPKQQLIPPSYLMQQNSQQKNSGSIHIRAIQSQKQGRNNQKQLLNDSLNSINPNKFSRKMIQNQSFDNIQQTLVQENSNYHKRSQESKNNNFSIHSTANNNNSFDMNRLVLDSIICKENSLKLPKQQILPIQINKVNQFSSKKSVKNGTSQSFHQRMKTIM</sequence>
<evidence type="ECO:0000313" key="2">
    <source>
        <dbReference type="EMBL" id="EAS01113.1"/>
    </source>
</evidence>
<dbReference type="EMBL" id="GG662605">
    <property type="protein sequence ID" value="EAS01113.1"/>
    <property type="molecule type" value="Genomic_DNA"/>
</dbReference>
<proteinExistence type="predicted"/>
<dbReference type="AlphaFoldDB" id="I7M2Q7"/>
<keyword evidence="3" id="KW-1185">Reference proteome</keyword>
<dbReference type="HOGENOM" id="CLU_482781_0_0_1"/>
<accession>I7M2Q7</accession>
<name>I7M2Q7_TETTS</name>
<dbReference type="KEGG" id="tet:TTHERM_00316660"/>
<feature type="compositionally biased region" description="Polar residues" evidence="1">
    <location>
        <begin position="383"/>
        <end position="403"/>
    </location>
</feature>
<dbReference type="GeneID" id="7829750"/>
<feature type="region of interest" description="Disordered" evidence="1">
    <location>
        <begin position="1"/>
        <end position="24"/>
    </location>
</feature>
<dbReference type="Proteomes" id="UP000009168">
    <property type="component" value="Unassembled WGS sequence"/>
</dbReference>